<dbReference type="InterPro" id="IPR050866">
    <property type="entry name" value="CNG_cation_channel"/>
</dbReference>
<keyword evidence="8" id="KW-0407">Ion channel</keyword>
<feature type="transmembrane region" description="Helical" evidence="10">
    <location>
        <begin position="329"/>
        <end position="352"/>
    </location>
</feature>
<organism evidence="12 13">
    <name type="scientific">Caenorhabditis briggsae</name>
    <dbReference type="NCBI Taxonomy" id="6238"/>
    <lineage>
        <taxon>Eukaryota</taxon>
        <taxon>Metazoa</taxon>
        <taxon>Ecdysozoa</taxon>
        <taxon>Nematoda</taxon>
        <taxon>Chromadorea</taxon>
        <taxon>Rhabditida</taxon>
        <taxon>Rhabditina</taxon>
        <taxon>Rhabditomorpha</taxon>
        <taxon>Rhabditoidea</taxon>
        <taxon>Rhabditidae</taxon>
        <taxon>Peloderinae</taxon>
        <taxon>Caenorhabditis</taxon>
    </lineage>
</organism>
<gene>
    <name evidence="12" type="ORF">L3Y34_005623</name>
</gene>
<feature type="compositionally biased region" description="Basic and acidic residues" evidence="9">
    <location>
        <begin position="76"/>
        <end position="88"/>
    </location>
</feature>
<evidence type="ECO:0000256" key="9">
    <source>
        <dbReference type="SAM" id="MobiDB-lite"/>
    </source>
</evidence>
<keyword evidence="5" id="KW-0406">Ion transport</keyword>
<feature type="transmembrane region" description="Helical" evidence="10">
    <location>
        <begin position="512"/>
        <end position="534"/>
    </location>
</feature>
<keyword evidence="7" id="KW-1071">Ligand-gated ion channel</keyword>
<keyword evidence="4 10" id="KW-1133">Transmembrane helix</keyword>
<comment type="subcellular location">
    <subcellularLocation>
        <location evidence="1">Membrane</location>
        <topology evidence="1">Multi-pass membrane protein</topology>
    </subcellularLocation>
</comment>
<feature type="compositionally biased region" description="Polar residues" evidence="9">
    <location>
        <begin position="102"/>
        <end position="113"/>
    </location>
</feature>
<evidence type="ECO:0000256" key="3">
    <source>
        <dbReference type="ARBA" id="ARBA00022692"/>
    </source>
</evidence>
<keyword evidence="6 10" id="KW-0472">Membrane</keyword>
<dbReference type="EMBL" id="CP090894">
    <property type="protein sequence ID" value="ULT97910.1"/>
    <property type="molecule type" value="Genomic_DNA"/>
</dbReference>
<evidence type="ECO:0000256" key="10">
    <source>
        <dbReference type="SAM" id="Phobius"/>
    </source>
</evidence>
<evidence type="ECO:0000256" key="5">
    <source>
        <dbReference type="ARBA" id="ARBA00023065"/>
    </source>
</evidence>
<proteinExistence type="predicted"/>
<dbReference type="PANTHER" id="PTHR45638:SF10">
    <property type="entry name" value="CYCLIC NUCLEOTIDE-BINDING DOMAIN-CONTAINING PROTEIN"/>
    <property type="match status" value="1"/>
</dbReference>
<dbReference type="Gene3D" id="1.10.287.630">
    <property type="entry name" value="Helix hairpin bin"/>
    <property type="match status" value="1"/>
</dbReference>
<dbReference type="InterPro" id="IPR005821">
    <property type="entry name" value="Ion_trans_dom"/>
</dbReference>
<protein>
    <recommendedName>
        <fullName evidence="11">Cyclic nucleotide-binding domain-containing protein</fullName>
    </recommendedName>
</protein>
<keyword evidence="2" id="KW-0813">Transport</keyword>
<evidence type="ECO:0000313" key="12">
    <source>
        <dbReference type="EMBL" id="ULT97910.1"/>
    </source>
</evidence>
<dbReference type="FunFam" id="1.10.287.630:FF:000001">
    <property type="entry name" value="Cyclic nucleotide-gated channel alpha 3"/>
    <property type="match status" value="1"/>
</dbReference>
<dbReference type="Gene3D" id="1.10.287.70">
    <property type="match status" value="1"/>
</dbReference>
<feature type="transmembrane region" description="Helical" evidence="10">
    <location>
        <begin position="249"/>
        <end position="272"/>
    </location>
</feature>
<dbReference type="Pfam" id="PF00520">
    <property type="entry name" value="Ion_trans"/>
    <property type="match status" value="1"/>
</dbReference>
<evidence type="ECO:0000256" key="4">
    <source>
        <dbReference type="ARBA" id="ARBA00022989"/>
    </source>
</evidence>
<feature type="compositionally biased region" description="Low complexity" evidence="9">
    <location>
        <begin position="44"/>
        <end position="55"/>
    </location>
</feature>
<dbReference type="GO" id="GO:0016020">
    <property type="term" value="C:membrane"/>
    <property type="evidence" value="ECO:0007669"/>
    <property type="project" value="UniProtKB-SubCell"/>
</dbReference>
<evidence type="ECO:0000256" key="6">
    <source>
        <dbReference type="ARBA" id="ARBA00023136"/>
    </source>
</evidence>
<feature type="compositionally biased region" description="Basic and acidic residues" evidence="9">
    <location>
        <begin position="183"/>
        <end position="196"/>
    </location>
</feature>
<dbReference type="AlphaFoldDB" id="A0AAE9ACR7"/>
<evidence type="ECO:0000259" key="11">
    <source>
        <dbReference type="PROSITE" id="PS50042"/>
    </source>
</evidence>
<feature type="transmembrane region" description="Helical" evidence="10">
    <location>
        <begin position="382"/>
        <end position="403"/>
    </location>
</feature>
<evidence type="ECO:0000256" key="8">
    <source>
        <dbReference type="ARBA" id="ARBA00023303"/>
    </source>
</evidence>
<sequence length="839" mass="97975">MFSTFNFEEGPEEPDPPKRKSRKDRSVRYLRARTATQKEERFASSSSDGPSTSNSYLSTSQLVAPVLQAKFPKPGSRREPTYYTHHDTDDDDDLPYDYGEGPSTSSSHPLAGATSSFHLKTSRWAMEAKLQDKRRQLDSNKGRVRLKFEKSAKKRNEEIAQNNSFSDVVKTAMMLRTWISAMEHDERESEPERDRTTTNAEPTTENGDILPAPPVFVPRLSGWTQTKEYLKDKWLQLRYFYVTENSTFFYYWSALITIGIIYNMCAMVIFIFDDIHLGYFKQWLYINMFFDVCYILDCLIGSRLAFNYEGNEVRDTSKMLKNYKKSARAIYDVVCLVPSDFVLFFWSQYSIVRGFRMIKIYRLYEFIILTQRRTDWPHFMKILFLTTACGILFHWNACVYFLFSLFEGLTEDDTNAFGFSYYKVFDPRFPSCDALYDESCWYPEDEEVLDIRDERPKYMHQMYQFWKDKYDIFSMGNFSREYSMTLYWSSLTITKCGQQPWPSSSYQNALEIFDTLIGVLVFATIIGGVGSVVTQMSQNVNTFREMMDGIKFYMNYRGVQWQIQERVLNCFLYLNSHNQLYEEDEILSSLPPRIQAKIASDLHSETLSHVLLFSKCEQRMIDELVLLVKQQVFSPNDYLCRKGELAQEMFIVKKGKLAIIDDETGIELDVLEEGCTFGELSVIHVPGNTLGDRRSVSLRAIGYSDVFVLHKDDVSKLLNEYPEERVRLLENARRMLHSKGLLETNELGEMKCDDPEDMDDEALVDFMSVDEQLDRLERIVDGLNKDLNNRIISFSHFAGHMKQRVTSLEDTFNLNKTRIRSDLFEGILKTDYHDRQLLT</sequence>
<dbReference type="InterPro" id="IPR014710">
    <property type="entry name" value="RmlC-like_jellyroll"/>
</dbReference>
<evidence type="ECO:0000256" key="2">
    <source>
        <dbReference type="ARBA" id="ARBA00022448"/>
    </source>
</evidence>
<feature type="domain" description="Cyclic nucleotide-binding" evidence="11">
    <location>
        <begin position="612"/>
        <end position="735"/>
    </location>
</feature>
<evidence type="ECO:0000256" key="1">
    <source>
        <dbReference type="ARBA" id="ARBA00004141"/>
    </source>
</evidence>
<name>A0AAE9ACR7_CAEBR</name>
<feature type="compositionally biased region" description="Basic residues" evidence="9">
    <location>
        <begin position="19"/>
        <end position="31"/>
    </location>
</feature>
<feature type="transmembrane region" description="Helical" evidence="10">
    <location>
        <begin position="284"/>
        <end position="306"/>
    </location>
</feature>
<feature type="compositionally biased region" description="Polar residues" evidence="9">
    <location>
        <begin position="197"/>
        <end position="206"/>
    </location>
</feature>
<dbReference type="SUPFAM" id="SSF51206">
    <property type="entry name" value="cAMP-binding domain-like"/>
    <property type="match status" value="1"/>
</dbReference>
<reference evidence="12 13" key="1">
    <citation type="submission" date="2022-05" db="EMBL/GenBank/DDBJ databases">
        <title>Chromosome-level reference genomes for two strains of Caenorhabditis briggsae: an improved platform for comparative genomics.</title>
        <authorList>
            <person name="Stevens L."/>
            <person name="Andersen E.C."/>
        </authorList>
    </citation>
    <scope>NUCLEOTIDE SEQUENCE [LARGE SCALE GENOMIC DNA]</scope>
    <source>
        <strain evidence="12">QX1410_ONT</strain>
        <tissue evidence="12">Whole-organism</tissue>
    </source>
</reference>
<dbReference type="InterPro" id="IPR018488">
    <property type="entry name" value="cNMP-bd_CS"/>
</dbReference>
<dbReference type="SUPFAM" id="SSF81324">
    <property type="entry name" value="Voltage-gated potassium channels"/>
    <property type="match status" value="1"/>
</dbReference>
<dbReference type="CDD" id="cd00038">
    <property type="entry name" value="CAP_ED"/>
    <property type="match status" value="1"/>
</dbReference>
<feature type="region of interest" description="Disordered" evidence="9">
    <location>
        <begin position="183"/>
        <end position="210"/>
    </location>
</feature>
<dbReference type="SMART" id="SM00100">
    <property type="entry name" value="cNMP"/>
    <property type="match status" value="1"/>
</dbReference>
<keyword evidence="3 10" id="KW-0812">Transmembrane</keyword>
<evidence type="ECO:0000256" key="7">
    <source>
        <dbReference type="ARBA" id="ARBA00023286"/>
    </source>
</evidence>
<dbReference type="Proteomes" id="UP000827892">
    <property type="component" value="Chromosome IV"/>
</dbReference>
<dbReference type="Gene3D" id="2.60.120.10">
    <property type="entry name" value="Jelly Rolls"/>
    <property type="match status" value="1"/>
</dbReference>
<accession>A0AAE9ACR7</accession>
<dbReference type="PANTHER" id="PTHR45638">
    <property type="entry name" value="CYCLIC NUCLEOTIDE-GATED CATION CHANNEL SUBUNIT A"/>
    <property type="match status" value="1"/>
</dbReference>
<dbReference type="PROSITE" id="PS50042">
    <property type="entry name" value="CNMP_BINDING_3"/>
    <property type="match status" value="1"/>
</dbReference>
<dbReference type="InterPro" id="IPR018490">
    <property type="entry name" value="cNMP-bd_dom_sf"/>
</dbReference>
<dbReference type="FunFam" id="2.60.120.10:FF:000020">
    <property type="entry name" value="Cyclic nucleotide-gated channel beta 3"/>
    <property type="match status" value="1"/>
</dbReference>
<feature type="region of interest" description="Disordered" evidence="9">
    <location>
        <begin position="1"/>
        <end position="113"/>
    </location>
</feature>
<dbReference type="Pfam" id="PF00027">
    <property type="entry name" value="cNMP_binding"/>
    <property type="match status" value="1"/>
</dbReference>
<dbReference type="InterPro" id="IPR000595">
    <property type="entry name" value="cNMP-bd_dom"/>
</dbReference>
<evidence type="ECO:0000313" key="13">
    <source>
        <dbReference type="Proteomes" id="UP000827892"/>
    </source>
</evidence>
<dbReference type="PROSITE" id="PS00888">
    <property type="entry name" value="CNMP_BINDING_1"/>
    <property type="match status" value="1"/>
</dbReference>
<dbReference type="GO" id="GO:0005221">
    <property type="term" value="F:intracellularly cyclic nucleotide-activated monoatomic cation channel activity"/>
    <property type="evidence" value="ECO:0007669"/>
    <property type="project" value="InterPro"/>
</dbReference>